<evidence type="ECO:0000256" key="8">
    <source>
        <dbReference type="SAM" id="MobiDB-lite"/>
    </source>
</evidence>
<accession>A0A9W8I391</accession>
<name>A0A9W8I391_9FUNG</name>
<evidence type="ECO:0000256" key="5">
    <source>
        <dbReference type="ARBA" id="ARBA00023329"/>
    </source>
</evidence>
<evidence type="ECO:0000256" key="2">
    <source>
        <dbReference type="ARBA" id="ARBA00005263"/>
    </source>
</evidence>
<dbReference type="GO" id="GO:0006886">
    <property type="term" value="P:intracellular protein transport"/>
    <property type="evidence" value="ECO:0007669"/>
    <property type="project" value="InterPro"/>
</dbReference>
<feature type="compositionally biased region" description="Basic and acidic residues" evidence="8">
    <location>
        <begin position="109"/>
        <end position="124"/>
    </location>
</feature>
<evidence type="ECO:0000256" key="4">
    <source>
        <dbReference type="ARBA" id="ARBA00023176"/>
    </source>
</evidence>
<feature type="compositionally biased region" description="Low complexity" evidence="8">
    <location>
        <begin position="197"/>
        <end position="220"/>
    </location>
</feature>
<feature type="region of interest" description="Disordered" evidence="8">
    <location>
        <begin position="176"/>
        <end position="254"/>
    </location>
</feature>
<dbReference type="GO" id="GO:0030130">
    <property type="term" value="C:clathrin coat of trans-Golgi network vesicle"/>
    <property type="evidence" value="ECO:0007669"/>
    <property type="project" value="InterPro"/>
</dbReference>
<dbReference type="AlphaFoldDB" id="A0A9W8I391"/>
<feature type="compositionally biased region" description="Basic and acidic residues" evidence="8">
    <location>
        <begin position="224"/>
        <end position="240"/>
    </location>
</feature>
<feature type="compositionally biased region" description="Low complexity" evidence="8">
    <location>
        <begin position="28"/>
        <end position="37"/>
    </location>
</feature>
<dbReference type="GO" id="GO:0016192">
    <property type="term" value="P:vesicle-mediated transport"/>
    <property type="evidence" value="ECO:0007669"/>
    <property type="project" value="InterPro"/>
</dbReference>
<protein>
    <recommendedName>
        <fullName evidence="6">Clathrin light chain</fullName>
    </recommendedName>
</protein>
<feature type="compositionally biased region" description="Low complexity" evidence="8">
    <location>
        <begin position="176"/>
        <end position="189"/>
    </location>
</feature>
<comment type="function">
    <text evidence="6">Clathrin is the major protein of the polyhedral coat of coated pits and vesicles.</text>
</comment>
<keyword evidence="3 6" id="KW-0472">Membrane</keyword>
<keyword evidence="5 6" id="KW-0968">Cytoplasmic vesicle</keyword>
<evidence type="ECO:0000256" key="7">
    <source>
        <dbReference type="SAM" id="Coils"/>
    </source>
</evidence>
<dbReference type="InterPro" id="IPR000996">
    <property type="entry name" value="Clathrin_L-chain"/>
</dbReference>
<evidence type="ECO:0000313" key="9">
    <source>
        <dbReference type="EMBL" id="KAJ2803830.1"/>
    </source>
</evidence>
<comment type="similarity">
    <text evidence="2 6">Belongs to the clathrin light chain family.</text>
</comment>
<dbReference type="EMBL" id="JANBUO010000476">
    <property type="protein sequence ID" value="KAJ2803830.1"/>
    <property type="molecule type" value="Genomic_DNA"/>
</dbReference>
<reference evidence="9" key="1">
    <citation type="submission" date="2022-07" db="EMBL/GenBank/DDBJ databases">
        <title>Phylogenomic reconstructions and comparative analyses of Kickxellomycotina fungi.</title>
        <authorList>
            <person name="Reynolds N.K."/>
            <person name="Stajich J.E."/>
            <person name="Barry K."/>
            <person name="Grigoriev I.V."/>
            <person name="Crous P."/>
            <person name="Smith M.E."/>
        </authorList>
    </citation>
    <scope>NUCLEOTIDE SEQUENCE</scope>
    <source>
        <strain evidence="9">NRRL 1565</strain>
    </source>
</reference>
<dbReference type="GO" id="GO:0005198">
    <property type="term" value="F:structural molecule activity"/>
    <property type="evidence" value="ECO:0007669"/>
    <property type="project" value="InterPro"/>
</dbReference>
<dbReference type="GO" id="GO:0030132">
    <property type="term" value="C:clathrin coat of coated pit"/>
    <property type="evidence" value="ECO:0007669"/>
    <property type="project" value="InterPro"/>
</dbReference>
<evidence type="ECO:0000256" key="1">
    <source>
        <dbReference type="ARBA" id="ARBA00004180"/>
    </source>
</evidence>
<keyword evidence="4 6" id="KW-0168">Coated pit</keyword>
<dbReference type="Pfam" id="PF01086">
    <property type="entry name" value="Clathrin_lg_ch"/>
    <property type="match status" value="1"/>
</dbReference>
<comment type="caution">
    <text evidence="9">The sequence shown here is derived from an EMBL/GenBank/DDBJ whole genome shotgun (WGS) entry which is preliminary data.</text>
</comment>
<evidence type="ECO:0000256" key="6">
    <source>
        <dbReference type="RuleBase" id="RU363137"/>
    </source>
</evidence>
<gene>
    <name evidence="9" type="primary">clc1</name>
    <name evidence="9" type="ORF">H4R20_002738</name>
</gene>
<organism evidence="9 10">
    <name type="scientific">Coemansia guatemalensis</name>
    <dbReference type="NCBI Taxonomy" id="2761395"/>
    <lineage>
        <taxon>Eukaryota</taxon>
        <taxon>Fungi</taxon>
        <taxon>Fungi incertae sedis</taxon>
        <taxon>Zoopagomycota</taxon>
        <taxon>Kickxellomycotina</taxon>
        <taxon>Kickxellomycetes</taxon>
        <taxon>Kickxellales</taxon>
        <taxon>Kickxellaceae</taxon>
        <taxon>Coemansia</taxon>
    </lineage>
</organism>
<keyword evidence="10" id="KW-1185">Reference proteome</keyword>
<dbReference type="Proteomes" id="UP001140094">
    <property type="component" value="Unassembled WGS sequence"/>
</dbReference>
<keyword evidence="7" id="KW-0175">Coiled coil</keyword>
<proteinExistence type="inferred from homology"/>
<feature type="compositionally biased region" description="Low complexity" evidence="8">
    <location>
        <begin position="75"/>
        <end position="92"/>
    </location>
</feature>
<feature type="region of interest" description="Disordered" evidence="8">
    <location>
        <begin position="21"/>
        <end position="124"/>
    </location>
</feature>
<evidence type="ECO:0000313" key="10">
    <source>
        <dbReference type="Proteomes" id="UP001140094"/>
    </source>
</evidence>
<sequence length="254" mass="27378">MSDDPMADFLARERAALGQDADLFQSGAADDASSAVVPDSEPANTGDASAFMPALEAEDRTEFVSPTPSNGPVFSAASPQSANAQSPSTSAAGGTEFEREWQSKQQEAIAERDRVAEEKHKDIVEEARNAIDKFYEEYNKKKDEAIEENRANQEIESQAANRGNLWERAVRQIDMATKASSSSAAGTASPRGDLGTPARVASPAPSASRQHQQQQQQQQQTVRDTSRMRDLLHDLKRDPDAPGLKSKATASATS</sequence>
<dbReference type="OrthoDB" id="5512at2759"/>
<evidence type="ECO:0000256" key="3">
    <source>
        <dbReference type="ARBA" id="ARBA00023136"/>
    </source>
</evidence>
<comment type="subcellular location">
    <subcellularLocation>
        <location evidence="1 6">Cytoplasmic vesicle membrane</location>
        <topology evidence="1 6">Peripheral membrane protein</topology>
        <orientation evidence="1 6">Cytoplasmic side</orientation>
    </subcellularLocation>
    <subcellularLocation>
        <location evidence="6">Membrane</location>
        <location evidence="6">Coated pit</location>
        <topology evidence="6">Peripheral membrane protein</topology>
        <orientation evidence="6">Cytoplasmic side</orientation>
    </subcellularLocation>
    <text evidence="6">Cytoplasmic face of coated pits and vesicles.</text>
</comment>
<feature type="coiled-coil region" evidence="7">
    <location>
        <begin position="124"/>
        <end position="158"/>
    </location>
</feature>